<dbReference type="GO" id="GO:0005886">
    <property type="term" value="C:plasma membrane"/>
    <property type="evidence" value="ECO:0007669"/>
    <property type="project" value="UniProtKB-SubCell"/>
</dbReference>
<keyword evidence="6" id="KW-0677">Repeat</keyword>
<protein>
    <submittedName>
        <fullName evidence="13">Receptor-like protein 12</fullName>
    </submittedName>
</protein>
<gene>
    <name evidence="13" type="primary">LOC18594321</name>
</gene>
<dbReference type="Gramene" id="Tc07v2_t010180.1">
    <property type="protein sequence ID" value="Tc07v2_p010180.1"/>
    <property type="gene ID" value="Tc07v2_g010180"/>
</dbReference>
<dbReference type="KEGG" id="tcc:18594321"/>
<comment type="subcellular location">
    <subcellularLocation>
        <location evidence="1">Cell membrane</location>
        <topology evidence="1">Single-pass type I membrane protein</topology>
    </subcellularLocation>
</comment>
<name>A0AB32WLY7_THECC</name>
<keyword evidence="4" id="KW-0433">Leucine-rich repeat</keyword>
<dbReference type="FunFam" id="3.80.10.10:FF:000111">
    <property type="entry name" value="LRR receptor-like serine/threonine-protein kinase ERECTA"/>
    <property type="match status" value="1"/>
</dbReference>
<evidence type="ECO:0000256" key="7">
    <source>
        <dbReference type="ARBA" id="ARBA00022989"/>
    </source>
</evidence>
<accession>A0AB32WLY7</accession>
<keyword evidence="10" id="KW-0325">Glycoprotein</keyword>
<evidence type="ECO:0000256" key="9">
    <source>
        <dbReference type="ARBA" id="ARBA00023170"/>
    </source>
</evidence>
<dbReference type="RefSeq" id="XP_017979806.1">
    <property type="nucleotide sequence ID" value="XM_018124317.1"/>
</dbReference>
<dbReference type="InterPro" id="IPR032675">
    <property type="entry name" value="LRR_dom_sf"/>
</dbReference>
<dbReference type="AlphaFoldDB" id="A0AB32WLY7"/>
<dbReference type="PANTHER" id="PTHR27004:SF439">
    <property type="entry name" value="LEUCINE-RICH REPEAT-CONTAINING N-TERMINAL PLANT-TYPE DOMAIN-CONTAINING PROTEIN"/>
    <property type="match status" value="1"/>
</dbReference>
<dbReference type="Proteomes" id="UP000694886">
    <property type="component" value="Chromosome 7"/>
</dbReference>
<evidence type="ECO:0000256" key="8">
    <source>
        <dbReference type="ARBA" id="ARBA00023136"/>
    </source>
</evidence>
<evidence type="ECO:0000256" key="2">
    <source>
        <dbReference type="ARBA" id="ARBA00009592"/>
    </source>
</evidence>
<keyword evidence="3" id="KW-1003">Cell membrane</keyword>
<evidence type="ECO:0000256" key="1">
    <source>
        <dbReference type="ARBA" id="ARBA00004251"/>
    </source>
</evidence>
<dbReference type="GeneID" id="18594321"/>
<dbReference type="PROSITE" id="PS51450">
    <property type="entry name" value="LRR"/>
    <property type="match status" value="1"/>
</dbReference>
<dbReference type="PANTHER" id="PTHR27004">
    <property type="entry name" value="RECEPTOR-LIKE PROTEIN 12 ISOFORM X1"/>
    <property type="match status" value="1"/>
</dbReference>
<feature type="transmembrane region" description="Helical" evidence="11">
    <location>
        <begin position="202"/>
        <end position="223"/>
    </location>
</feature>
<keyword evidence="9" id="KW-0675">Receptor</keyword>
<dbReference type="Gene3D" id="3.80.10.10">
    <property type="entry name" value="Ribonuclease Inhibitor"/>
    <property type="match status" value="1"/>
</dbReference>
<evidence type="ECO:0000313" key="13">
    <source>
        <dbReference type="RefSeq" id="XP_017979806.1"/>
    </source>
</evidence>
<keyword evidence="5 11" id="KW-0812">Transmembrane</keyword>
<evidence type="ECO:0000256" key="6">
    <source>
        <dbReference type="ARBA" id="ARBA00022737"/>
    </source>
</evidence>
<dbReference type="Pfam" id="PF00560">
    <property type="entry name" value="LRR_1"/>
    <property type="match status" value="3"/>
</dbReference>
<organism evidence="12 13">
    <name type="scientific">Theobroma cacao</name>
    <name type="common">Cacao</name>
    <name type="synonym">Cocoa</name>
    <dbReference type="NCBI Taxonomy" id="3641"/>
    <lineage>
        <taxon>Eukaryota</taxon>
        <taxon>Viridiplantae</taxon>
        <taxon>Streptophyta</taxon>
        <taxon>Embryophyta</taxon>
        <taxon>Tracheophyta</taxon>
        <taxon>Spermatophyta</taxon>
        <taxon>Magnoliopsida</taxon>
        <taxon>eudicotyledons</taxon>
        <taxon>Gunneridae</taxon>
        <taxon>Pentapetalae</taxon>
        <taxon>rosids</taxon>
        <taxon>malvids</taxon>
        <taxon>Malvales</taxon>
        <taxon>Malvaceae</taxon>
        <taxon>Byttnerioideae</taxon>
        <taxon>Theobroma</taxon>
    </lineage>
</organism>
<evidence type="ECO:0000256" key="3">
    <source>
        <dbReference type="ARBA" id="ARBA00022475"/>
    </source>
</evidence>
<evidence type="ECO:0000256" key="4">
    <source>
        <dbReference type="ARBA" id="ARBA00022614"/>
    </source>
</evidence>
<reference evidence="13" key="2">
    <citation type="submission" date="2025-08" db="UniProtKB">
        <authorList>
            <consortium name="RefSeq"/>
        </authorList>
    </citation>
    <scope>IDENTIFICATION</scope>
</reference>
<evidence type="ECO:0000256" key="5">
    <source>
        <dbReference type="ARBA" id="ARBA00022692"/>
    </source>
</evidence>
<evidence type="ECO:0000256" key="10">
    <source>
        <dbReference type="ARBA" id="ARBA00023180"/>
    </source>
</evidence>
<reference evidence="12" key="1">
    <citation type="journal article" date="1997" name="Nucleic Acids Res.">
        <title>tRNAscan-SE: a program for improved detection of transfer RNA genes in genomic sequence.</title>
        <authorList>
            <person name="Lowe T.M."/>
            <person name="Eddy S.R."/>
        </authorList>
    </citation>
    <scope>NUCLEOTIDE SEQUENCE [LARGE SCALE GENOMIC DNA]</scope>
    <source>
        <strain evidence="12">r\B97-61/B2</strain>
    </source>
</reference>
<evidence type="ECO:0000313" key="12">
    <source>
        <dbReference type="Proteomes" id="UP000694886"/>
    </source>
</evidence>
<keyword evidence="7 11" id="KW-1133">Transmembrane helix</keyword>
<comment type="similarity">
    <text evidence="2">Belongs to the RLP family.</text>
</comment>
<evidence type="ECO:0000256" key="11">
    <source>
        <dbReference type="SAM" id="Phobius"/>
    </source>
</evidence>
<dbReference type="InterPro" id="IPR001611">
    <property type="entry name" value="Leu-rich_rpt"/>
</dbReference>
<keyword evidence="8 11" id="KW-0472">Membrane</keyword>
<proteinExistence type="inferred from homology"/>
<dbReference type="SUPFAM" id="SSF52058">
    <property type="entry name" value="L domain-like"/>
    <property type="match status" value="1"/>
</dbReference>
<sequence>MTSMATYHRNFLKILHAIRDANETKVEYLRDVYDRNMYYQESVFITTKGLEIKFMNILTTLTVIDFSNNRFNGQIPEVLGELHSLRVLNLSHNSLIGRIPSLLGNLSVLESLDLSSNKFEGRIPAELVNLIFLAVLNRSWNNLSGLIPQGNQFGTFTNDSYIGNLGLCGLPLSKSCSNQQNLQPQVTKFDEGDDTRELNWKFSILLGYGCGLVLGLSMGYIVFTTGKPWWFIRIIEKARKALSKENMDGPVLEQSMIVSANPKVLIPPSIPAKSGHGTAVYEINITKHIALSGESVPSPGAGN</sequence>